<accession>A0A379JY84</accession>
<dbReference type="AlphaFoldDB" id="A0A061CXD2"/>
<dbReference type="Proteomes" id="UP000255303">
    <property type="component" value="Unassembled WGS sequence"/>
</dbReference>
<evidence type="ECO:0000313" key="2">
    <source>
        <dbReference type="EMBL" id="SUD60115.1"/>
    </source>
</evidence>
<name>A0A061CXD2_ECTOL</name>
<dbReference type="EMBL" id="UGUW01000004">
    <property type="protein sequence ID" value="SUD60115.1"/>
    <property type="molecule type" value="Genomic_DNA"/>
</dbReference>
<dbReference type="EMBL" id="UGUV01000002">
    <property type="protein sequence ID" value="SUD53508.1"/>
    <property type="molecule type" value="Genomic_DNA"/>
</dbReference>
<organism evidence="1 4">
    <name type="scientific">Ectopseudomonas oleovorans</name>
    <name type="common">Pseudomonas oleovorans</name>
    <dbReference type="NCBI Taxonomy" id="301"/>
    <lineage>
        <taxon>Bacteria</taxon>
        <taxon>Pseudomonadati</taxon>
        <taxon>Pseudomonadota</taxon>
        <taxon>Gammaproteobacteria</taxon>
        <taxon>Pseudomonadales</taxon>
        <taxon>Pseudomonadaceae</taxon>
        <taxon>Ectopseudomonas</taxon>
    </lineage>
</organism>
<dbReference type="Proteomes" id="UP000254084">
    <property type="component" value="Unassembled WGS sequence"/>
</dbReference>
<protein>
    <submittedName>
        <fullName evidence="1">Uncharacterized protein</fullName>
    </submittedName>
</protein>
<gene>
    <name evidence="1" type="ORF">NCTC10692_04031</name>
    <name evidence="2" type="ORF">NCTC10860_02443</name>
</gene>
<evidence type="ECO:0000313" key="1">
    <source>
        <dbReference type="EMBL" id="SUD53508.1"/>
    </source>
</evidence>
<proteinExistence type="predicted"/>
<sequence>MLGAQERSPQAETLRAHMHVQILVIPAEVGVQKTARVEHVTITALRTTRVSPPLHYNRIVSMLAKGLHERLGTTPDCRDYMRRLLGQSI</sequence>
<accession>A0A061CXD2</accession>
<reference evidence="3 4" key="1">
    <citation type="submission" date="2018-06" db="EMBL/GenBank/DDBJ databases">
        <authorList>
            <consortium name="Pathogen Informatics"/>
            <person name="Doyle S."/>
        </authorList>
    </citation>
    <scope>NUCLEOTIDE SEQUENCE [LARGE SCALE GENOMIC DNA]</scope>
    <source>
        <strain evidence="1 4">NCTC10692</strain>
        <strain evidence="2 3">NCTC10860</strain>
    </source>
</reference>
<evidence type="ECO:0000313" key="4">
    <source>
        <dbReference type="Proteomes" id="UP000255303"/>
    </source>
</evidence>
<evidence type="ECO:0000313" key="3">
    <source>
        <dbReference type="Proteomes" id="UP000254084"/>
    </source>
</evidence>
<dbReference type="RefSeq" id="WP_162884224.1">
    <property type="nucleotide sequence ID" value="NZ_FNZC01000111.1"/>
</dbReference>